<protein>
    <recommendedName>
        <fullName evidence="3">Pectate lyase superfamily protein domain-containing protein</fullName>
    </recommendedName>
</protein>
<name>A0A5B9FTT6_9FLAO</name>
<evidence type="ECO:0000313" key="2">
    <source>
        <dbReference type="Proteomes" id="UP000321222"/>
    </source>
</evidence>
<accession>A0A5B9FTT6</accession>
<dbReference type="OrthoDB" id="9795222at2"/>
<dbReference type="InterPro" id="IPR011050">
    <property type="entry name" value="Pectin_lyase_fold/virulence"/>
</dbReference>
<sequence length="538" mass="59314">MNGIGTGVDYFNALKGVSIVDTITQLKNYKGSNKIVYVQDTVQGGIFNYVTGLVKDDGVVFDAIGMGSGFWQRDLTPSPTIDVQWFGAKCDGVTDDREALLKAISYCLNNGGTLFLKLGKILYFTGEIDAFQVRSIKFEGTLTGELTSKFIIGYRSAVTTPCEISFNLVNNATIQLQGAKNIDLKINRAKKLLIYADGDNSLIASCAYNRINIGYVDDLELFSEPLASTIGWINENIFWVGRLTTLIVDGNYPHNHNIFHKPSFENSTIHIKKGFSNIFYDCRFEGANSITFDEATFDNQLFKSYSGLKGAILRESNTPAFTDNGTNNSVNNQLDLTLEERIIHEINCKSKNFNLQGVTINSDNISIPASFVFLETGLVPCGINPFGFSFVSDISLFRMTVTLYDSSKNQIIEEPTNDIISSTFLQWSLVSNNYITSSNRSTANIGVLKSDDVRYIKIRIASANSGSIIFAKASIKHNKNYNQTIPIITETKKMSLNAIPTIGTFEEGDIVYNKDLASGVFAWICTAAGTPGSWKAIT</sequence>
<dbReference type="EMBL" id="CP042831">
    <property type="protein sequence ID" value="QEE49639.1"/>
    <property type="molecule type" value="Genomic_DNA"/>
</dbReference>
<dbReference type="Gene3D" id="2.160.20.10">
    <property type="entry name" value="Single-stranded right-handed beta-helix, Pectin lyase-like"/>
    <property type="match status" value="1"/>
</dbReference>
<dbReference type="RefSeq" id="WP_147583147.1">
    <property type="nucleotide sequence ID" value="NZ_CP042831.1"/>
</dbReference>
<proteinExistence type="predicted"/>
<reference evidence="1 2" key="1">
    <citation type="submission" date="2019-08" db="EMBL/GenBank/DDBJ databases">
        <title>Flavobacterium alkalisoli sp. nov., isolated from rhizosphere soil of Suaeda salsa.</title>
        <authorList>
            <person name="Sun J.-Q."/>
            <person name="Xu L."/>
        </authorList>
    </citation>
    <scope>NUCLEOTIDE SEQUENCE [LARGE SCALE GENOMIC DNA]</scope>
    <source>
        <strain evidence="1 2">XS-5</strain>
    </source>
</reference>
<keyword evidence="2" id="KW-1185">Reference proteome</keyword>
<organism evidence="1 2">
    <name type="scientific">Flavobacterium alkalisoli</name>
    <dbReference type="NCBI Taxonomy" id="2602769"/>
    <lineage>
        <taxon>Bacteria</taxon>
        <taxon>Pseudomonadati</taxon>
        <taxon>Bacteroidota</taxon>
        <taxon>Flavobacteriia</taxon>
        <taxon>Flavobacteriales</taxon>
        <taxon>Flavobacteriaceae</taxon>
        <taxon>Flavobacterium</taxon>
    </lineage>
</organism>
<evidence type="ECO:0000313" key="1">
    <source>
        <dbReference type="EMBL" id="QEE49639.1"/>
    </source>
</evidence>
<dbReference type="KEGG" id="fak:FUA48_08595"/>
<evidence type="ECO:0008006" key="3">
    <source>
        <dbReference type="Google" id="ProtNLM"/>
    </source>
</evidence>
<dbReference type="SUPFAM" id="SSF51126">
    <property type="entry name" value="Pectin lyase-like"/>
    <property type="match status" value="1"/>
</dbReference>
<dbReference type="AlphaFoldDB" id="A0A5B9FTT6"/>
<dbReference type="Proteomes" id="UP000321222">
    <property type="component" value="Chromosome"/>
</dbReference>
<gene>
    <name evidence="1" type="ORF">FUA48_08595</name>
</gene>
<dbReference type="InterPro" id="IPR012334">
    <property type="entry name" value="Pectin_lyas_fold"/>
</dbReference>